<sequence>MAVFPVGAGLPAKRALEPCLALAGAFAGKPAPTRGGGGYWCRKG</sequence>
<gene>
    <name evidence="1" type="ORF">FEF10_03155</name>
</gene>
<proteinExistence type="predicted"/>
<dbReference type="EMBL" id="VAVY01000001">
    <property type="protein sequence ID" value="TMM67691.1"/>
    <property type="molecule type" value="Genomic_DNA"/>
</dbReference>
<evidence type="ECO:0000313" key="2">
    <source>
        <dbReference type="Proteomes" id="UP000310095"/>
    </source>
</evidence>
<organism evidence="1 2">
    <name type="scientific">Pseudomonas protegens</name>
    <dbReference type="NCBI Taxonomy" id="380021"/>
    <lineage>
        <taxon>Bacteria</taxon>
        <taxon>Pseudomonadati</taxon>
        <taxon>Pseudomonadota</taxon>
        <taxon>Gammaproteobacteria</taxon>
        <taxon>Pseudomonadales</taxon>
        <taxon>Pseudomonadaceae</taxon>
        <taxon>Pseudomonas</taxon>
    </lineage>
</organism>
<dbReference type="Proteomes" id="UP000310095">
    <property type="component" value="Unassembled WGS sequence"/>
</dbReference>
<keyword evidence="2" id="KW-1185">Reference proteome</keyword>
<evidence type="ECO:0000313" key="1">
    <source>
        <dbReference type="EMBL" id="TMM67691.1"/>
    </source>
</evidence>
<comment type="caution">
    <text evidence="1">The sequence shown here is derived from an EMBL/GenBank/DDBJ whole genome shotgun (WGS) entry which is preliminary data.</text>
</comment>
<protein>
    <submittedName>
        <fullName evidence="1">Diguanylate cyclase</fullName>
    </submittedName>
</protein>
<accession>A0ABY2VRI6</accession>
<reference evidence="1 2" key="1">
    <citation type="submission" date="2019-05" db="EMBL/GenBank/DDBJ databases">
        <title>Identification and Biocontrol Activity Analysis of Biocontrol Strain PF-1 Based on Genome-wide Data.</title>
        <authorList>
            <person name="Qi J."/>
        </authorList>
    </citation>
    <scope>NUCLEOTIDE SEQUENCE [LARGE SCALE GENOMIC DNA]</scope>
    <source>
        <strain evidence="1 2">PF-1</strain>
    </source>
</reference>
<name>A0ABY2VRI6_9PSED</name>